<proteinExistence type="predicted"/>
<dbReference type="Proteomes" id="UP001464555">
    <property type="component" value="Unassembled WGS sequence"/>
</dbReference>
<dbReference type="RefSeq" id="WP_341697775.1">
    <property type="nucleotide sequence ID" value="NZ_JBBYHR010000008.1"/>
</dbReference>
<evidence type="ECO:0000313" key="3">
    <source>
        <dbReference type="Proteomes" id="UP001464555"/>
    </source>
</evidence>
<accession>A0ABU9HZ90</accession>
<dbReference type="Pfam" id="PF16403">
    <property type="entry name" value="Bact_surface_Ig-like"/>
    <property type="match status" value="1"/>
</dbReference>
<feature type="domain" description="Pesticidal crystal protein Cry22Aa Ig-like" evidence="1">
    <location>
        <begin position="37"/>
        <end position="116"/>
    </location>
</feature>
<evidence type="ECO:0000259" key="1">
    <source>
        <dbReference type="Pfam" id="PF16403"/>
    </source>
</evidence>
<protein>
    <submittedName>
        <fullName evidence="2">Immunoglobulin-like domain-containing protein</fullName>
    </submittedName>
</protein>
<reference evidence="2 3" key="1">
    <citation type="submission" date="2024-04" db="EMBL/GenBank/DDBJ databases">
        <title>Flavobacterium sp. DGU11 16S ribosomal RNA gene Genome sequencing and assembly.</title>
        <authorList>
            <person name="Park S."/>
        </authorList>
    </citation>
    <scope>NUCLEOTIDE SEQUENCE [LARGE SCALE GENOMIC DNA]</scope>
    <source>
        <strain evidence="2 3">DGU11</strain>
    </source>
</reference>
<sequence>MKNIYKKGLGLIAVILAFTSCSPDEGIHSTVTNYPIITVAGDETIFLDEGEAFTDPGATATIGDSEVPVDVKYVGRYRGNVFTGTLDTSIADIYTAEYSAVNEDGFAGVATRQIIVANTGDLVNSIEGLYTSTVFRNGSQGSPASAYTDIEYILIWKNDDGTYEVSDSFGGWYLFARAIADSETPGGIIVANDIPANDFSFPGTQTNLYFGGSSEIEDLEVNPVTKTLVLTTSWETTPPVTNYTFVSTLEQVQF</sequence>
<dbReference type="Gene3D" id="2.60.40.10">
    <property type="entry name" value="Immunoglobulins"/>
    <property type="match status" value="1"/>
</dbReference>
<gene>
    <name evidence="2" type="ORF">AAEO56_14480</name>
</gene>
<dbReference type="InterPro" id="IPR032179">
    <property type="entry name" value="Cry22Aa_Ig-like"/>
</dbReference>
<keyword evidence="3" id="KW-1185">Reference proteome</keyword>
<dbReference type="EMBL" id="JBBYHR010000008">
    <property type="protein sequence ID" value="MEL1245477.1"/>
    <property type="molecule type" value="Genomic_DNA"/>
</dbReference>
<dbReference type="InterPro" id="IPR013783">
    <property type="entry name" value="Ig-like_fold"/>
</dbReference>
<dbReference type="PROSITE" id="PS51257">
    <property type="entry name" value="PROKAR_LIPOPROTEIN"/>
    <property type="match status" value="1"/>
</dbReference>
<name>A0ABU9HZ90_9FLAO</name>
<organism evidence="2 3">
    <name type="scientific">Flavobacterium arundinis</name>
    <dbReference type="NCBI Taxonomy" id="3139143"/>
    <lineage>
        <taxon>Bacteria</taxon>
        <taxon>Pseudomonadati</taxon>
        <taxon>Bacteroidota</taxon>
        <taxon>Flavobacteriia</taxon>
        <taxon>Flavobacteriales</taxon>
        <taxon>Flavobacteriaceae</taxon>
        <taxon>Flavobacterium</taxon>
    </lineage>
</organism>
<evidence type="ECO:0000313" key="2">
    <source>
        <dbReference type="EMBL" id="MEL1245477.1"/>
    </source>
</evidence>
<comment type="caution">
    <text evidence="2">The sequence shown here is derived from an EMBL/GenBank/DDBJ whole genome shotgun (WGS) entry which is preliminary data.</text>
</comment>